<keyword evidence="2" id="KW-1185">Reference proteome</keyword>
<proteinExistence type="predicted"/>
<organism evidence="1 2">
    <name type="scientific">Armatimonas rosea</name>
    <dbReference type="NCBI Taxonomy" id="685828"/>
    <lineage>
        <taxon>Bacteria</taxon>
        <taxon>Bacillati</taxon>
        <taxon>Armatimonadota</taxon>
        <taxon>Armatimonadia</taxon>
        <taxon>Armatimonadales</taxon>
        <taxon>Armatimonadaceae</taxon>
        <taxon>Armatimonas</taxon>
    </lineage>
</organism>
<dbReference type="RefSeq" id="WP_184198060.1">
    <property type="nucleotide sequence ID" value="NZ_JACHGW010000003.1"/>
</dbReference>
<evidence type="ECO:0008006" key="3">
    <source>
        <dbReference type="Google" id="ProtNLM"/>
    </source>
</evidence>
<comment type="caution">
    <text evidence="1">The sequence shown here is derived from an EMBL/GenBank/DDBJ whole genome shotgun (WGS) entry which is preliminary data.</text>
</comment>
<sequence length="205" mass="21441">MKKSVVGIVVIGLLGTALGLAYLLHDDSGSVKTTYARADAFSQKGQAMVPWRTPQADMAAFFPGAPLPDSAAPKVVSLAARRAEIIQRLGKETPLDSNALYVYPVPGHGAVLLRRTAGEFGGIEIVVGIGKTGAVVGVRLQRHREPPEIERVLAAPSFLGGFVGKTAQSDFSLPAATPPAAQKSARAVQSAVRALLIEYDAGTRS</sequence>
<evidence type="ECO:0000313" key="2">
    <source>
        <dbReference type="Proteomes" id="UP000520814"/>
    </source>
</evidence>
<protein>
    <recommendedName>
        <fullName evidence="3">FMN-binding protein</fullName>
    </recommendedName>
</protein>
<dbReference type="Proteomes" id="UP000520814">
    <property type="component" value="Unassembled WGS sequence"/>
</dbReference>
<dbReference type="AlphaFoldDB" id="A0A7W9SSF3"/>
<name>A0A7W9SSF3_ARMRO</name>
<evidence type="ECO:0000313" key="1">
    <source>
        <dbReference type="EMBL" id="MBB6051324.1"/>
    </source>
</evidence>
<reference evidence="1 2" key="1">
    <citation type="submission" date="2020-08" db="EMBL/GenBank/DDBJ databases">
        <title>Genomic Encyclopedia of Type Strains, Phase IV (KMG-IV): sequencing the most valuable type-strain genomes for metagenomic binning, comparative biology and taxonomic classification.</title>
        <authorList>
            <person name="Goeker M."/>
        </authorList>
    </citation>
    <scope>NUCLEOTIDE SEQUENCE [LARGE SCALE GENOMIC DNA]</scope>
    <source>
        <strain evidence="1 2">DSM 23562</strain>
    </source>
</reference>
<dbReference type="EMBL" id="JACHGW010000003">
    <property type="protein sequence ID" value="MBB6051324.1"/>
    <property type="molecule type" value="Genomic_DNA"/>
</dbReference>
<gene>
    <name evidence="1" type="ORF">HNQ39_003134</name>
</gene>
<accession>A0A7W9SSF3</accession>